<dbReference type="AlphaFoldDB" id="A0A6N2KI96"/>
<sequence length="178" mass="19035">MLELIKPELILRATTMRAPSVKHRLFEFLYDYMQMGSKGSSPTIHACHPVVPYMLIGFARCSVSLEISCDAPDILIIKEKSVHIHASSTAQATSMASKKLIAINLILSLLFFSTFSSACATCPTDTLKLGACADILGLVNVVAGTPPYTKCCPLLGGLADGLPCVSALLSKLMCLELT</sequence>
<evidence type="ECO:0000256" key="1">
    <source>
        <dbReference type="ARBA" id="ARBA00008965"/>
    </source>
</evidence>
<dbReference type="InterPro" id="IPR051636">
    <property type="entry name" value="Plant_LTP/defense-related"/>
</dbReference>
<feature type="domain" description="Hydrophobic seed protein" evidence="2">
    <location>
        <begin position="121"/>
        <end position="160"/>
    </location>
</feature>
<evidence type="ECO:0000313" key="3">
    <source>
        <dbReference type="EMBL" id="VFU27890.1"/>
    </source>
</evidence>
<dbReference type="InterPro" id="IPR036312">
    <property type="entry name" value="Bifun_inhib/LTP/seed_sf"/>
</dbReference>
<dbReference type="InterPro" id="IPR027923">
    <property type="entry name" value="Hydrophob_seed_dom"/>
</dbReference>
<dbReference type="Pfam" id="PF14547">
    <property type="entry name" value="Hydrophob_seed"/>
    <property type="match status" value="1"/>
</dbReference>
<accession>A0A6N2KI96</accession>
<comment type="similarity">
    <text evidence="1">Belongs to the plant LTP family. PEARLI1 subfamily.</text>
</comment>
<dbReference type="EMBL" id="CAADRP010000413">
    <property type="protein sequence ID" value="VFU27890.1"/>
    <property type="molecule type" value="Genomic_DNA"/>
</dbReference>
<reference evidence="3" key="1">
    <citation type="submission" date="2019-03" db="EMBL/GenBank/DDBJ databases">
        <authorList>
            <person name="Mank J."/>
            <person name="Almeida P."/>
        </authorList>
    </citation>
    <scope>NUCLEOTIDE SEQUENCE</scope>
    <source>
        <strain evidence="3">78183</strain>
    </source>
</reference>
<organism evidence="3">
    <name type="scientific">Salix viminalis</name>
    <name type="common">Common osier</name>
    <name type="synonym">Basket willow</name>
    <dbReference type="NCBI Taxonomy" id="40686"/>
    <lineage>
        <taxon>Eukaryota</taxon>
        <taxon>Viridiplantae</taxon>
        <taxon>Streptophyta</taxon>
        <taxon>Embryophyta</taxon>
        <taxon>Tracheophyta</taxon>
        <taxon>Spermatophyta</taxon>
        <taxon>Magnoliopsida</taxon>
        <taxon>eudicotyledons</taxon>
        <taxon>Gunneridae</taxon>
        <taxon>Pentapetalae</taxon>
        <taxon>rosids</taxon>
        <taxon>fabids</taxon>
        <taxon>Malpighiales</taxon>
        <taxon>Salicaceae</taxon>
        <taxon>Saliceae</taxon>
        <taxon>Salix</taxon>
    </lineage>
</organism>
<evidence type="ECO:0000259" key="2">
    <source>
        <dbReference type="Pfam" id="PF14547"/>
    </source>
</evidence>
<gene>
    <name evidence="3" type="ORF">SVIM_LOCUS87872</name>
</gene>
<dbReference type="SUPFAM" id="SSF47699">
    <property type="entry name" value="Bifunctional inhibitor/lipid-transfer protein/seed storage 2S albumin"/>
    <property type="match status" value="1"/>
</dbReference>
<name>A0A6N2KI96_SALVM</name>
<dbReference type="PANTHER" id="PTHR31731">
    <property type="match status" value="1"/>
</dbReference>
<proteinExistence type="inferred from homology"/>
<protein>
    <recommendedName>
        <fullName evidence="2">Hydrophobic seed protein domain-containing protein</fullName>
    </recommendedName>
</protein>